<protein>
    <recommendedName>
        <fullName evidence="4">NAD(P)-binding domain-containing protein</fullName>
    </recommendedName>
</protein>
<dbReference type="InterPro" id="IPR036291">
    <property type="entry name" value="NAD(P)-bd_dom_sf"/>
</dbReference>
<dbReference type="Gene3D" id="3.40.50.720">
    <property type="entry name" value="NAD(P)-binding Rossmann-like Domain"/>
    <property type="match status" value="1"/>
</dbReference>
<gene>
    <name evidence="5" type="ORF">METZ01_LOCUS350101</name>
</gene>
<comment type="cofactor">
    <cofactor evidence="1">
        <name>NAD(+)</name>
        <dbReference type="ChEBI" id="CHEBI:57540"/>
    </cofactor>
</comment>
<dbReference type="GO" id="GO:0008460">
    <property type="term" value="F:dTDP-glucose 4,6-dehydratase activity"/>
    <property type="evidence" value="ECO:0007669"/>
    <property type="project" value="InterPro"/>
</dbReference>
<keyword evidence="3" id="KW-0456">Lyase</keyword>
<evidence type="ECO:0000256" key="2">
    <source>
        <dbReference type="ARBA" id="ARBA00023027"/>
    </source>
</evidence>
<dbReference type="EMBL" id="UINC01121820">
    <property type="protein sequence ID" value="SVC97247.1"/>
    <property type="molecule type" value="Genomic_DNA"/>
</dbReference>
<keyword evidence="2" id="KW-0520">NAD</keyword>
<name>A0A382RJE5_9ZZZZ</name>
<dbReference type="Gene3D" id="3.90.25.10">
    <property type="entry name" value="UDP-galactose 4-epimerase, domain 1"/>
    <property type="match status" value="1"/>
</dbReference>
<evidence type="ECO:0000256" key="3">
    <source>
        <dbReference type="ARBA" id="ARBA00023239"/>
    </source>
</evidence>
<proteinExistence type="predicted"/>
<feature type="non-terminal residue" evidence="5">
    <location>
        <position position="1"/>
    </location>
</feature>
<evidence type="ECO:0000313" key="5">
    <source>
        <dbReference type="EMBL" id="SVC97247.1"/>
    </source>
</evidence>
<dbReference type="GO" id="GO:0009225">
    <property type="term" value="P:nucleotide-sugar metabolic process"/>
    <property type="evidence" value="ECO:0007669"/>
    <property type="project" value="InterPro"/>
</dbReference>
<accession>A0A382RJE5</accession>
<reference evidence="5" key="1">
    <citation type="submission" date="2018-05" db="EMBL/GenBank/DDBJ databases">
        <authorList>
            <person name="Lanie J.A."/>
            <person name="Ng W.-L."/>
            <person name="Kazmierczak K.M."/>
            <person name="Andrzejewski T.M."/>
            <person name="Davidsen T.M."/>
            <person name="Wayne K.J."/>
            <person name="Tettelin H."/>
            <person name="Glass J.I."/>
            <person name="Rusch D."/>
            <person name="Podicherti R."/>
            <person name="Tsui H.-C.T."/>
            <person name="Winkler M.E."/>
        </authorList>
    </citation>
    <scope>NUCLEOTIDE SEQUENCE</scope>
</reference>
<dbReference type="NCBIfam" id="TIGR01181">
    <property type="entry name" value="dTDP_gluc_dehyt"/>
    <property type="match status" value="1"/>
</dbReference>
<dbReference type="PANTHER" id="PTHR43000">
    <property type="entry name" value="DTDP-D-GLUCOSE 4,6-DEHYDRATASE-RELATED"/>
    <property type="match status" value="1"/>
</dbReference>
<dbReference type="InterPro" id="IPR005888">
    <property type="entry name" value="dTDP_Gluc_deHydtase"/>
</dbReference>
<dbReference type="AlphaFoldDB" id="A0A382RJE5"/>
<sequence length="320" mass="37289">GFIGSNLIHYWLQEHSDDIVVNFDALTYAGNLANLEQIENHPQYRFFHGDLRNTDQIDEVFSLFNIEAVIHLAAESHVDRSIYGPSDFIDSNVRGTFNLLEVLRKKWDGQLSERRFLHVSTDEVYGSLGEFGFFSENTPFAPNSPYSASKASSDHLVRAWHHTYGMDTVVTHCSNNYGPYQFPEKLIPLIISNCIEQRPLPIYGDGRQVRDWLYVEDHCEALDRTFQKGIPGESYNIGGMNEWENLSLVEYICREMNRELGLSEEKSCLRLIQHVRDRPGHDRHYAIDAQKIRESLDWKPRYNIEEGLRKTLRWYLENQD</sequence>
<organism evidence="5">
    <name type="scientific">marine metagenome</name>
    <dbReference type="NCBI Taxonomy" id="408172"/>
    <lineage>
        <taxon>unclassified sequences</taxon>
        <taxon>metagenomes</taxon>
        <taxon>ecological metagenomes</taxon>
    </lineage>
</organism>
<evidence type="ECO:0000259" key="4">
    <source>
        <dbReference type="Pfam" id="PF16363"/>
    </source>
</evidence>
<dbReference type="CDD" id="cd05246">
    <property type="entry name" value="dTDP_GD_SDR_e"/>
    <property type="match status" value="1"/>
</dbReference>
<dbReference type="SUPFAM" id="SSF51735">
    <property type="entry name" value="NAD(P)-binding Rossmann-fold domains"/>
    <property type="match status" value="1"/>
</dbReference>
<evidence type="ECO:0000256" key="1">
    <source>
        <dbReference type="ARBA" id="ARBA00001911"/>
    </source>
</evidence>
<dbReference type="Pfam" id="PF16363">
    <property type="entry name" value="GDP_Man_Dehyd"/>
    <property type="match status" value="1"/>
</dbReference>
<feature type="domain" description="NAD(P)-binding" evidence="4">
    <location>
        <begin position="1"/>
        <end position="311"/>
    </location>
</feature>
<dbReference type="InterPro" id="IPR016040">
    <property type="entry name" value="NAD(P)-bd_dom"/>
</dbReference>
<feature type="non-terminal residue" evidence="5">
    <location>
        <position position="320"/>
    </location>
</feature>